<comment type="caution">
    <text evidence="4">The sequence shown here is derived from an EMBL/GenBank/DDBJ whole genome shotgun (WGS) entry which is preliminary data.</text>
</comment>
<gene>
    <name evidence="4" type="ORF">SAMN05660686_03166</name>
</gene>
<sequence>MCRLIGLFVLSFLAACSPLQIVDHLTPKTGYERVQGIPYGEGPRRTYDLYEPTGPRRDAPAIVYFYGGGWKTGDKNKYRFVAQTLAKAGYTVAIPDYRLYPDVTFPAFVEDGAKAVAAVWRRLDRPVILIGHSAGAHIAMMLTLDSTWLAAEGIDVDATVKATVGLAGPYDFLPLSDNLRPILAPGGDPDASQPIAYARGDAPPLLLVHGEADRTVLPKNTANLAAAIERLGGDVTVITYPKVAHAGVIGAFSKRLAFLAPTRADVLRWLDGRGL</sequence>
<dbReference type="PROSITE" id="PS51257">
    <property type="entry name" value="PROKAR_LIPOPROTEIN"/>
    <property type="match status" value="1"/>
</dbReference>
<evidence type="ECO:0000313" key="4">
    <source>
        <dbReference type="EMBL" id="SDG04126.1"/>
    </source>
</evidence>
<dbReference type="EMBL" id="FNBW01000009">
    <property type="protein sequence ID" value="SDG04126.1"/>
    <property type="molecule type" value="Genomic_DNA"/>
</dbReference>
<dbReference type="PANTHER" id="PTHR48081:SF9">
    <property type="entry name" value="CARBOXYLESTERASE"/>
    <property type="match status" value="1"/>
</dbReference>
<evidence type="ECO:0000313" key="5">
    <source>
        <dbReference type="Proteomes" id="UP000198615"/>
    </source>
</evidence>
<evidence type="ECO:0000256" key="1">
    <source>
        <dbReference type="ARBA" id="ARBA00022801"/>
    </source>
</evidence>
<accession>A0A8G2BJE0</accession>
<dbReference type="AlphaFoldDB" id="A0A8G2BJE0"/>
<protein>
    <submittedName>
        <fullName evidence="4">Acetyl esterase/lipase</fullName>
    </submittedName>
</protein>
<name>A0A8G2BJE0_9PROT</name>
<dbReference type="Proteomes" id="UP000198615">
    <property type="component" value="Unassembled WGS sequence"/>
</dbReference>
<keyword evidence="5" id="KW-1185">Reference proteome</keyword>
<dbReference type="GO" id="GO:0016787">
    <property type="term" value="F:hydrolase activity"/>
    <property type="evidence" value="ECO:0007669"/>
    <property type="project" value="UniProtKB-KW"/>
</dbReference>
<feature type="chain" id="PRO_5034333271" evidence="2">
    <location>
        <begin position="22"/>
        <end position="275"/>
    </location>
</feature>
<dbReference type="Pfam" id="PF20434">
    <property type="entry name" value="BD-FAE"/>
    <property type="match status" value="1"/>
</dbReference>
<dbReference type="PANTHER" id="PTHR48081">
    <property type="entry name" value="AB HYDROLASE SUPERFAMILY PROTEIN C4A8.06C"/>
    <property type="match status" value="1"/>
</dbReference>
<dbReference type="InterPro" id="IPR050300">
    <property type="entry name" value="GDXG_lipolytic_enzyme"/>
</dbReference>
<dbReference type="InterPro" id="IPR049492">
    <property type="entry name" value="BD-FAE-like_dom"/>
</dbReference>
<proteinExistence type="predicted"/>
<dbReference type="Gene3D" id="3.40.50.1820">
    <property type="entry name" value="alpha/beta hydrolase"/>
    <property type="match status" value="1"/>
</dbReference>
<keyword evidence="2" id="KW-0732">Signal</keyword>
<evidence type="ECO:0000256" key="2">
    <source>
        <dbReference type="SAM" id="SignalP"/>
    </source>
</evidence>
<evidence type="ECO:0000259" key="3">
    <source>
        <dbReference type="Pfam" id="PF20434"/>
    </source>
</evidence>
<keyword evidence="1" id="KW-0378">Hydrolase</keyword>
<dbReference type="InterPro" id="IPR029058">
    <property type="entry name" value="AB_hydrolase_fold"/>
</dbReference>
<dbReference type="SUPFAM" id="SSF53474">
    <property type="entry name" value="alpha/beta-Hydrolases"/>
    <property type="match status" value="1"/>
</dbReference>
<reference evidence="4 5" key="1">
    <citation type="submission" date="2016-10" db="EMBL/GenBank/DDBJ databases">
        <authorList>
            <person name="Varghese N."/>
            <person name="Submissions S."/>
        </authorList>
    </citation>
    <scope>NUCLEOTIDE SEQUENCE [LARGE SCALE GENOMIC DNA]</scope>
    <source>
        <strain evidence="4 5">DSM 18839</strain>
    </source>
</reference>
<organism evidence="4 5">
    <name type="scientific">Thalassobaculum litoreum DSM 18839</name>
    <dbReference type="NCBI Taxonomy" id="1123362"/>
    <lineage>
        <taxon>Bacteria</taxon>
        <taxon>Pseudomonadati</taxon>
        <taxon>Pseudomonadota</taxon>
        <taxon>Alphaproteobacteria</taxon>
        <taxon>Rhodospirillales</taxon>
        <taxon>Thalassobaculaceae</taxon>
        <taxon>Thalassobaculum</taxon>
    </lineage>
</organism>
<dbReference type="RefSeq" id="WP_093151663.1">
    <property type="nucleotide sequence ID" value="NZ_FNBW01000009.1"/>
</dbReference>
<feature type="signal peptide" evidence="2">
    <location>
        <begin position="1"/>
        <end position="21"/>
    </location>
</feature>
<dbReference type="OrthoDB" id="9771666at2"/>
<feature type="domain" description="BD-FAE-like" evidence="3">
    <location>
        <begin position="48"/>
        <end position="226"/>
    </location>
</feature>